<dbReference type="EMBL" id="BLLK01000058">
    <property type="protein sequence ID" value="GFH57484.1"/>
    <property type="molecule type" value="Genomic_DNA"/>
</dbReference>
<name>A0AAD3HBW0_9STRA</name>
<organism evidence="1 2">
    <name type="scientific">Chaetoceros tenuissimus</name>
    <dbReference type="NCBI Taxonomy" id="426638"/>
    <lineage>
        <taxon>Eukaryota</taxon>
        <taxon>Sar</taxon>
        <taxon>Stramenopiles</taxon>
        <taxon>Ochrophyta</taxon>
        <taxon>Bacillariophyta</taxon>
        <taxon>Coscinodiscophyceae</taxon>
        <taxon>Chaetocerotophycidae</taxon>
        <taxon>Chaetocerotales</taxon>
        <taxon>Chaetocerotaceae</taxon>
        <taxon>Chaetoceros</taxon>
    </lineage>
</organism>
<sequence length="135" mass="15448">MDDEERMSIPDVTSTPLVECYDSKGLTCKSFPLEDIVRKPDLNHQFKEDQGSTSEFVPSHTNDDNLHDLIQTSSMNLCTERKNDWVYEKAAQDKVVFVESMSQNIEESFSAYDMSYLSNISDGDDEKLRSFGSDR</sequence>
<keyword evidence="2" id="KW-1185">Reference proteome</keyword>
<accession>A0AAD3HBW0</accession>
<evidence type="ECO:0000313" key="2">
    <source>
        <dbReference type="Proteomes" id="UP001054902"/>
    </source>
</evidence>
<evidence type="ECO:0000313" key="1">
    <source>
        <dbReference type="EMBL" id="GFH57484.1"/>
    </source>
</evidence>
<gene>
    <name evidence="1" type="ORF">CTEN210_13960</name>
</gene>
<reference evidence="1 2" key="1">
    <citation type="journal article" date="2021" name="Sci. Rep.">
        <title>The genome of the diatom Chaetoceros tenuissimus carries an ancient integrated fragment of an extant virus.</title>
        <authorList>
            <person name="Hongo Y."/>
            <person name="Kimura K."/>
            <person name="Takaki Y."/>
            <person name="Yoshida Y."/>
            <person name="Baba S."/>
            <person name="Kobayashi G."/>
            <person name="Nagasaki K."/>
            <person name="Hano T."/>
            <person name="Tomaru Y."/>
        </authorList>
    </citation>
    <scope>NUCLEOTIDE SEQUENCE [LARGE SCALE GENOMIC DNA]</scope>
    <source>
        <strain evidence="1 2">NIES-3715</strain>
    </source>
</reference>
<dbReference type="Proteomes" id="UP001054902">
    <property type="component" value="Unassembled WGS sequence"/>
</dbReference>
<dbReference type="AlphaFoldDB" id="A0AAD3HBW0"/>
<proteinExistence type="predicted"/>
<comment type="caution">
    <text evidence="1">The sequence shown here is derived from an EMBL/GenBank/DDBJ whole genome shotgun (WGS) entry which is preliminary data.</text>
</comment>
<protein>
    <submittedName>
        <fullName evidence="1">Uncharacterized protein</fullName>
    </submittedName>
</protein>